<protein>
    <submittedName>
        <fullName evidence="1">Uncharacterized protein</fullName>
    </submittedName>
</protein>
<sequence>MPPAAEPAVENIPTSRLVAFVGRLESIAEDKTAPCAGDSSCVMMDAVYDASYTVLVPLQGRIEQEAIRFRIFDHSGFPRFAQHRHALLFVLMTDKAAVLVKYQGFEMQPLAQGGWGSCGNPDGRAALEPQPLQFAPDVYFGSVSGLADAAVAEEFEPEYFDIRDRRAYCRKGVTAQALAEALYPRLLQALRATQVDGAE</sequence>
<reference evidence="1" key="1">
    <citation type="submission" date="2022-07" db="EMBL/GenBank/DDBJ databases">
        <title>Tahibacter sp., a new gammaproteobacterium isolated from the silt sample collected at pig farm.</title>
        <authorList>
            <person name="Chen H."/>
        </authorList>
    </citation>
    <scope>NUCLEOTIDE SEQUENCE</scope>
    <source>
        <strain evidence="1">P2K</strain>
    </source>
</reference>
<gene>
    <name evidence="1" type="ORF">NM961_10665</name>
</gene>
<organism evidence="1 2">
    <name type="scientific">Tahibacter harae</name>
    <dbReference type="NCBI Taxonomy" id="2963937"/>
    <lineage>
        <taxon>Bacteria</taxon>
        <taxon>Pseudomonadati</taxon>
        <taxon>Pseudomonadota</taxon>
        <taxon>Gammaproteobacteria</taxon>
        <taxon>Lysobacterales</taxon>
        <taxon>Rhodanobacteraceae</taxon>
        <taxon>Tahibacter</taxon>
    </lineage>
</organism>
<dbReference type="EMBL" id="JANFQO010000008">
    <property type="protein sequence ID" value="MCQ4165171.1"/>
    <property type="molecule type" value="Genomic_DNA"/>
</dbReference>
<name>A0ABT1QSD7_9GAMM</name>
<accession>A0ABT1QSD7</accession>
<proteinExistence type="predicted"/>
<comment type="caution">
    <text evidence="1">The sequence shown here is derived from an EMBL/GenBank/DDBJ whole genome shotgun (WGS) entry which is preliminary data.</text>
</comment>
<evidence type="ECO:0000313" key="1">
    <source>
        <dbReference type="EMBL" id="MCQ4165171.1"/>
    </source>
</evidence>
<dbReference type="Proteomes" id="UP001165498">
    <property type="component" value="Unassembled WGS sequence"/>
</dbReference>
<evidence type="ECO:0000313" key="2">
    <source>
        <dbReference type="Proteomes" id="UP001165498"/>
    </source>
</evidence>
<keyword evidence="2" id="KW-1185">Reference proteome</keyword>